<reference evidence="1" key="1">
    <citation type="journal article" date="2020" name="Stud. Mycol.">
        <title>101 Dothideomycetes genomes: a test case for predicting lifestyles and emergence of pathogens.</title>
        <authorList>
            <person name="Haridas S."/>
            <person name="Albert R."/>
            <person name="Binder M."/>
            <person name="Bloem J."/>
            <person name="Labutti K."/>
            <person name="Salamov A."/>
            <person name="Andreopoulos B."/>
            <person name="Baker S."/>
            <person name="Barry K."/>
            <person name="Bills G."/>
            <person name="Bluhm B."/>
            <person name="Cannon C."/>
            <person name="Castanera R."/>
            <person name="Culley D."/>
            <person name="Daum C."/>
            <person name="Ezra D."/>
            <person name="Gonzalez J."/>
            <person name="Henrissat B."/>
            <person name="Kuo A."/>
            <person name="Liang C."/>
            <person name="Lipzen A."/>
            <person name="Lutzoni F."/>
            <person name="Magnuson J."/>
            <person name="Mondo S."/>
            <person name="Nolan M."/>
            <person name="Ohm R."/>
            <person name="Pangilinan J."/>
            <person name="Park H.-J."/>
            <person name="Ramirez L."/>
            <person name="Alfaro M."/>
            <person name="Sun H."/>
            <person name="Tritt A."/>
            <person name="Yoshinaga Y."/>
            <person name="Zwiers L.-H."/>
            <person name="Turgeon B."/>
            <person name="Goodwin S."/>
            <person name="Spatafora J."/>
            <person name="Crous P."/>
            <person name="Grigoriev I."/>
        </authorList>
    </citation>
    <scope>NUCLEOTIDE SEQUENCE</scope>
    <source>
        <strain evidence="1">CBS 122367</strain>
    </source>
</reference>
<sequence>MLSPKVDIYVKAYFDNRDIKFLVDNGSTMEPYWTEGVYLLETLVKMANPFDKDGMDLYFTSPYPPSVGSEDNFSKLALHDSKESAFRKAMLGKYPQKGVWTTTDITVAIKGIFREFFDRLEKTGRQTQKKSRNPWAKDPEKPKALTLIILTDDIWKAMKNPNTING</sequence>
<proteinExistence type="predicted"/>
<keyword evidence="2" id="KW-1185">Reference proteome</keyword>
<dbReference type="EMBL" id="MU005574">
    <property type="protein sequence ID" value="KAF2688223.1"/>
    <property type="molecule type" value="Genomic_DNA"/>
</dbReference>
<protein>
    <submittedName>
        <fullName evidence="1">Uncharacterized protein</fullName>
    </submittedName>
</protein>
<gene>
    <name evidence="1" type="ORF">K458DRAFT_176777</name>
</gene>
<evidence type="ECO:0000313" key="1">
    <source>
        <dbReference type="EMBL" id="KAF2688223.1"/>
    </source>
</evidence>
<name>A0A6G1JDK9_9PLEO</name>
<accession>A0A6G1JDK9</accession>
<dbReference type="OrthoDB" id="4851239at2759"/>
<dbReference type="Proteomes" id="UP000799291">
    <property type="component" value="Unassembled WGS sequence"/>
</dbReference>
<organism evidence="1 2">
    <name type="scientific">Lentithecium fluviatile CBS 122367</name>
    <dbReference type="NCBI Taxonomy" id="1168545"/>
    <lineage>
        <taxon>Eukaryota</taxon>
        <taxon>Fungi</taxon>
        <taxon>Dikarya</taxon>
        <taxon>Ascomycota</taxon>
        <taxon>Pezizomycotina</taxon>
        <taxon>Dothideomycetes</taxon>
        <taxon>Pleosporomycetidae</taxon>
        <taxon>Pleosporales</taxon>
        <taxon>Massarineae</taxon>
        <taxon>Lentitheciaceae</taxon>
        <taxon>Lentithecium</taxon>
    </lineage>
</organism>
<dbReference type="AlphaFoldDB" id="A0A6G1JDK9"/>
<evidence type="ECO:0000313" key="2">
    <source>
        <dbReference type="Proteomes" id="UP000799291"/>
    </source>
</evidence>